<evidence type="ECO:0000313" key="4">
    <source>
        <dbReference type="Proteomes" id="UP000308092"/>
    </source>
</evidence>
<feature type="compositionally biased region" description="Polar residues" evidence="1">
    <location>
        <begin position="32"/>
        <end position="44"/>
    </location>
</feature>
<dbReference type="GeneID" id="54326523"/>
<dbReference type="OrthoDB" id="3544487at2759"/>
<evidence type="ECO:0000313" key="3">
    <source>
        <dbReference type="EMBL" id="THC87265.1"/>
    </source>
</evidence>
<reference evidence="2 5" key="2">
    <citation type="submission" date="2019-08" db="EMBL/GenBank/DDBJ databases">
        <title>The genome sequence of a newly discovered highly antifungal drug resistant Aspergillus species, Aspergillus tanneri NIH 1004.</title>
        <authorList>
            <person name="Mounaud S."/>
            <person name="Singh I."/>
            <person name="Joardar V."/>
            <person name="Pakala S."/>
            <person name="Pakala S."/>
            <person name="Venepally P."/>
            <person name="Chung J.K."/>
            <person name="Losada L."/>
            <person name="Nierman W.C."/>
        </authorList>
    </citation>
    <scope>NUCLEOTIDE SEQUENCE [LARGE SCALE GENOMIC DNA]</scope>
    <source>
        <strain evidence="2 5">NIH1004</strain>
    </source>
</reference>
<evidence type="ECO:0000256" key="1">
    <source>
        <dbReference type="SAM" id="MobiDB-lite"/>
    </source>
</evidence>
<dbReference type="Proteomes" id="UP000324241">
    <property type="component" value="Unassembled WGS sequence"/>
</dbReference>
<feature type="region of interest" description="Disordered" evidence="1">
    <location>
        <begin position="1"/>
        <end position="80"/>
    </location>
</feature>
<dbReference type="AlphaFoldDB" id="A0A4S3IYA6"/>
<name>A0A4S3IYA6_9EURO</name>
<dbReference type="RefSeq" id="XP_033427300.1">
    <property type="nucleotide sequence ID" value="XM_033568494.1"/>
</dbReference>
<keyword evidence="4" id="KW-1185">Reference proteome</keyword>
<feature type="compositionally biased region" description="Polar residues" evidence="1">
    <location>
        <begin position="8"/>
        <end position="24"/>
    </location>
</feature>
<protein>
    <submittedName>
        <fullName evidence="3">Uncharacterized protein</fullName>
    </submittedName>
</protein>
<sequence length="80" mass="8788">MVPHSGSVGPNKSEGQIESHSSSAVREISPDNEVTPTAAWNSTFPPEHYLAEAENLDVSQTPQKRYSDGMQAKLDQTRVY</sequence>
<reference evidence="3 4" key="1">
    <citation type="submission" date="2019-03" db="EMBL/GenBank/DDBJ databases">
        <title>The genome sequence of a newly discovered highly antifungal drug resistant Aspergillus species, Aspergillus tanneri NIH 1004.</title>
        <authorList>
            <person name="Mounaud S."/>
            <person name="Singh I."/>
            <person name="Joardar V."/>
            <person name="Pakala S."/>
            <person name="Pakala S."/>
            <person name="Venepally P."/>
            <person name="Hoover J."/>
            <person name="Nierman W."/>
            <person name="Chung J."/>
            <person name="Losada L."/>
        </authorList>
    </citation>
    <scope>NUCLEOTIDE SEQUENCE [LARGE SCALE GENOMIC DNA]</scope>
    <source>
        <strain evidence="3 4">NIH1004</strain>
    </source>
</reference>
<dbReference type="Proteomes" id="UP000308092">
    <property type="component" value="Unassembled WGS sequence"/>
</dbReference>
<dbReference type="EMBL" id="QUQM01000003">
    <property type="protein sequence ID" value="KAA8647939.1"/>
    <property type="molecule type" value="Genomic_DNA"/>
</dbReference>
<dbReference type="VEuPathDB" id="FungiDB:EYZ11_013290"/>
<gene>
    <name evidence="2" type="ORF">ATNIH1004_003821</name>
    <name evidence="3" type="ORF">EYZ11_013290</name>
</gene>
<evidence type="ECO:0000313" key="2">
    <source>
        <dbReference type="EMBL" id="KAA8647939.1"/>
    </source>
</evidence>
<proteinExistence type="predicted"/>
<accession>A0A4S3IYA6</accession>
<dbReference type="EMBL" id="SOSA01001330">
    <property type="protein sequence ID" value="THC87265.1"/>
    <property type="molecule type" value="Genomic_DNA"/>
</dbReference>
<organism evidence="3 4">
    <name type="scientific">Aspergillus tanneri</name>
    <dbReference type="NCBI Taxonomy" id="1220188"/>
    <lineage>
        <taxon>Eukaryota</taxon>
        <taxon>Fungi</taxon>
        <taxon>Dikarya</taxon>
        <taxon>Ascomycota</taxon>
        <taxon>Pezizomycotina</taxon>
        <taxon>Eurotiomycetes</taxon>
        <taxon>Eurotiomycetidae</taxon>
        <taxon>Eurotiales</taxon>
        <taxon>Aspergillaceae</taxon>
        <taxon>Aspergillus</taxon>
        <taxon>Aspergillus subgen. Circumdati</taxon>
    </lineage>
</organism>
<evidence type="ECO:0000313" key="5">
    <source>
        <dbReference type="Proteomes" id="UP000324241"/>
    </source>
</evidence>
<comment type="caution">
    <text evidence="3">The sequence shown here is derived from an EMBL/GenBank/DDBJ whole genome shotgun (WGS) entry which is preliminary data.</text>
</comment>